<dbReference type="SUPFAM" id="SSF56112">
    <property type="entry name" value="Protein kinase-like (PK-like)"/>
    <property type="match status" value="1"/>
</dbReference>
<evidence type="ECO:0000313" key="6">
    <source>
        <dbReference type="Proteomes" id="UP000226442"/>
    </source>
</evidence>
<dbReference type="Proteomes" id="UP000226442">
    <property type="component" value="Unassembled WGS sequence"/>
</dbReference>
<feature type="repeat" description="WD" evidence="3">
    <location>
        <begin position="554"/>
        <end position="595"/>
    </location>
</feature>
<gene>
    <name evidence="5" type="ORF">CP500_011545</name>
</gene>
<feature type="repeat" description="WD" evidence="3">
    <location>
        <begin position="678"/>
        <end position="713"/>
    </location>
</feature>
<dbReference type="PROSITE" id="PS50082">
    <property type="entry name" value="WD_REPEATS_2"/>
    <property type="match status" value="6"/>
</dbReference>
<dbReference type="CDD" id="cd14014">
    <property type="entry name" value="STKc_PknB_like"/>
    <property type="match status" value="1"/>
</dbReference>
<dbReference type="OrthoDB" id="500858at2"/>
<evidence type="ECO:0000313" key="5">
    <source>
        <dbReference type="EMBL" id="PHX55274.1"/>
    </source>
</evidence>
<dbReference type="Gene3D" id="1.10.510.10">
    <property type="entry name" value="Transferase(Phosphotransferase) domain 1"/>
    <property type="match status" value="1"/>
</dbReference>
<name>A0A2G4F0H9_9CYAN</name>
<dbReference type="EMBL" id="NXIB02000058">
    <property type="protein sequence ID" value="PHX55274.1"/>
    <property type="molecule type" value="Genomic_DNA"/>
</dbReference>
<dbReference type="InterPro" id="IPR000719">
    <property type="entry name" value="Prot_kinase_dom"/>
</dbReference>
<protein>
    <submittedName>
        <fullName evidence="5">Serine/threonine protein kinase</fullName>
    </submittedName>
</protein>
<dbReference type="PRINTS" id="PR00320">
    <property type="entry name" value="GPROTEINBRPT"/>
</dbReference>
<sequence length="713" mass="78421">MSYCINSHCQNTQNLDRATVCKSCGSNLLLKNRYRVFHTLGQNLADRTFLAVDEDQPSAPRCVIQQFCQPEIVADGQKQLNRTFSASAKVLDELGKHPQIPKLLASFEFDGCQYLVQEYIDGRNLASQLSEKGVFNEIHIWYLLNQLLPVLQFVHDNQLIHRDIKPSNIIHRKSPQASSALVGKEYLHPWDDESGLVLVDFAAAIPANSGPLKTDMVTGSAEYAAPEQIKGQAIPSSDIYSLGVTCIHLLTGMSPFDLFDLKADTWAWRDYLKAPVSTRLGRILDQMVHRETSKRYPTASAILKDMKHGPAPLDIVLGKPQWTLGVWAGAVVALISLVLGSRFQSPQPQAFTYQEPAAIPEIKFNPPPMQDFQGQESIAPTAVRTLATLDKNPVWAVAVTPNGVIVSGNNDGTIQLLNKDSGKVLKTLRGHSAPVWSVAVSPDRTTIASGSADRTIKLWNLYTGQLIRSWDAHTNGVFSVAFSPDGSTIASVGKDKTLKLWQVDDGVELETFKQLADEVDSVVFSPDEETLATGNSDGTIKLWNWQTGELKQTFIGHSEEVTSLAISPDGKTLASGSWDKIVKLWDLSANHESQQLRESQLPTFSSNDDRIEYPDLNLEINTNNESQQPSGSLLRTLIDHSDPIQSLAFSPDGNKLASSDLSGTIKLWEVSSGEITGTLKEHSTLVKLAFNPQDQTLVSGSFDDTIKVWQVSP</sequence>
<dbReference type="PROSITE" id="PS50011">
    <property type="entry name" value="PROTEIN_KINASE_DOM"/>
    <property type="match status" value="1"/>
</dbReference>
<dbReference type="GO" id="GO:0005524">
    <property type="term" value="F:ATP binding"/>
    <property type="evidence" value="ECO:0007669"/>
    <property type="project" value="InterPro"/>
</dbReference>
<dbReference type="InterPro" id="IPR015943">
    <property type="entry name" value="WD40/YVTN_repeat-like_dom_sf"/>
</dbReference>
<organism evidence="5 6">
    <name type="scientific">Tychonema bourrellyi FEM_GT703</name>
    <dbReference type="NCBI Taxonomy" id="2040638"/>
    <lineage>
        <taxon>Bacteria</taxon>
        <taxon>Bacillati</taxon>
        <taxon>Cyanobacteriota</taxon>
        <taxon>Cyanophyceae</taxon>
        <taxon>Oscillatoriophycideae</taxon>
        <taxon>Oscillatoriales</taxon>
        <taxon>Microcoleaceae</taxon>
        <taxon>Tychonema</taxon>
    </lineage>
</organism>
<accession>A0A2G4F0H9</accession>
<dbReference type="Pfam" id="PF00400">
    <property type="entry name" value="WD40"/>
    <property type="match status" value="7"/>
</dbReference>
<feature type="repeat" description="WD" evidence="3">
    <location>
        <begin position="428"/>
        <end position="469"/>
    </location>
</feature>
<dbReference type="Pfam" id="PF00069">
    <property type="entry name" value="Pkinase"/>
    <property type="match status" value="1"/>
</dbReference>
<dbReference type="InterPro" id="IPR036322">
    <property type="entry name" value="WD40_repeat_dom_sf"/>
</dbReference>
<feature type="repeat" description="WD" evidence="3">
    <location>
        <begin position="470"/>
        <end position="511"/>
    </location>
</feature>
<dbReference type="PROSITE" id="PS50294">
    <property type="entry name" value="WD_REPEATS_REGION"/>
    <property type="match status" value="6"/>
</dbReference>
<keyword evidence="5" id="KW-0418">Kinase</keyword>
<dbReference type="AlphaFoldDB" id="A0A2G4F0H9"/>
<dbReference type="SMART" id="SM00320">
    <property type="entry name" value="WD40"/>
    <property type="match status" value="7"/>
</dbReference>
<dbReference type="InterPro" id="IPR020472">
    <property type="entry name" value="WD40_PAC1"/>
</dbReference>
<dbReference type="InterPro" id="IPR001680">
    <property type="entry name" value="WD40_rpt"/>
</dbReference>
<feature type="repeat" description="WD" evidence="3">
    <location>
        <begin position="637"/>
        <end position="678"/>
    </location>
</feature>
<evidence type="ECO:0000256" key="1">
    <source>
        <dbReference type="ARBA" id="ARBA00022574"/>
    </source>
</evidence>
<dbReference type="InterPro" id="IPR050349">
    <property type="entry name" value="WD_LIS1/nudF_dynein_reg"/>
</dbReference>
<reference evidence="5" key="1">
    <citation type="submission" date="2017-10" db="EMBL/GenBank/DDBJ databases">
        <title>Draft genome sequence of the planktic cyanobacteria Tychonema bourrellyi isolated from alpine lentic freshwater.</title>
        <authorList>
            <person name="Tett A."/>
            <person name="Armanini F."/>
            <person name="Asnicar F."/>
            <person name="Boscaini A."/>
            <person name="Pasolli E."/>
            <person name="Zolfo M."/>
            <person name="Donati C."/>
            <person name="Salmaso N."/>
            <person name="Segata N."/>
        </authorList>
    </citation>
    <scope>NUCLEOTIDE SEQUENCE</scope>
    <source>
        <strain evidence="5">FEM_GT703</strain>
    </source>
</reference>
<feature type="domain" description="Protein kinase" evidence="4">
    <location>
        <begin position="34"/>
        <end position="311"/>
    </location>
</feature>
<dbReference type="PROSITE" id="PS00678">
    <property type="entry name" value="WD_REPEATS_1"/>
    <property type="match status" value="2"/>
</dbReference>
<dbReference type="InterPro" id="IPR011009">
    <property type="entry name" value="Kinase-like_dom_sf"/>
</dbReference>
<dbReference type="GO" id="GO:0004674">
    <property type="term" value="F:protein serine/threonine kinase activity"/>
    <property type="evidence" value="ECO:0007669"/>
    <property type="project" value="UniProtKB-KW"/>
</dbReference>
<dbReference type="Gene3D" id="3.30.200.20">
    <property type="entry name" value="Phosphorylase Kinase, domain 1"/>
    <property type="match status" value="1"/>
</dbReference>
<keyword evidence="1 3" id="KW-0853">WD repeat</keyword>
<dbReference type="NCBIfam" id="NF045510">
    <property type="entry name" value="4Cys_prefix_kin"/>
    <property type="match status" value="1"/>
</dbReference>
<keyword evidence="5" id="KW-0808">Transferase</keyword>
<keyword evidence="2" id="KW-0677">Repeat</keyword>
<keyword evidence="6" id="KW-1185">Reference proteome</keyword>
<keyword evidence="5" id="KW-0723">Serine/threonine-protein kinase</keyword>
<comment type="caution">
    <text evidence="5">The sequence shown here is derived from an EMBL/GenBank/DDBJ whole genome shotgun (WGS) entry which is preliminary data.</text>
</comment>
<dbReference type="SMART" id="SM00220">
    <property type="entry name" value="S_TKc"/>
    <property type="match status" value="1"/>
</dbReference>
<evidence type="ECO:0000259" key="4">
    <source>
        <dbReference type="PROSITE" id="PS50011"/>
    </source>
</evidence>
<evidence type="ECO:0000256" key="2">
    <source>
        <dbReference type="ARBA" id="ARBA00022737"/>
    </source>
</evidence>
<dbReference type="Gene3D" id="2.130.10.10">
    <property type="entry name" value="YVTN repeat-like/Quinoprotein amine dehydrogenase"/>
    <property type="match status" value="3"/>
</dbReference>
<dbReference type="RefSeq" id="WP_096832126.1">
    <property type="nucleotide sequence ID" value="NZ_NXIB02000058.1"/>
</dbReference>
<dbReference type="PANTHER" id="PTHR44129">
    <property type="entry name" value="WD REPEAT-CONTAINING PROTEIN POP1"/>
    <property type="match status" value="1"/>
</dbReference>
<dbReference type="CDD" id="cd00200">
    <property type="entry name" value="WD40"/>
    <property type="match status" value="1"/>
</dbReference>
<dbReference type="InterPro" id="IPR019775">
    <property type="entry name" value="WD40_repeat_CS"/>
</dbReference>
<dbReference type="SUPFAM" id="SSF50978">
    <property type="entry name" value="WD40 repeat-like"/>
    <property type="match status" value="1"/>
</dbReference>
<evidence type="ECO:0000256" key="3">
    <source>
        <dbReference type="PROSITE-ProRule" id="PRU00221"/>
    </source>
</evidence>
<feature type="repeat" description="WD" evidence="3">
    <location>
        <begin position="512"/>
        <end position="553"/>
    </location>
</feature>
<proteinExistence type="predicted"/>